<evidence type="ECO:0000256" key="3">
    <source>
        <dbReference type="ARBA" id="ARBA00022833"/>
    </source>
</evidence>
<organism evidence="12 13">
    <name type="scientific">Physocladia obscura</name>
    <dbReference type="NCBI Taxonomy" id="109957"/>
    <lineage>
        <taxon>Eukaryota</taxon>
        <taxon>Fungi</taxon>
        <taxon>Fungi incertae sedis</taxon>
        <taxon>Chytridiomycota</taxon>
        <taxon>Chytridiomycota incertae sedis</taxon>
        <taxon>Chytridiomycetes</taxon>
        <taxon>Chytridiales</taxon>
        <taxon>Chytriomycetaceae</taxon>
        <taxon>Physocladia</taxon>
    </lineage>
</organism>
<evidence type="ECO:0000256" key="1">
    <source>
        <dbReference type="ARBA" id="ARBA00022723"/>
    </source>
</evidence>
<dbReference type="SUPFAM" id="SSF57716">
    <property type="entry name" value="Glucocorticoid receptor-like (DNA-binding domain)"/>
    <property type="match status" value="1"/>
</dbReference>
<keyword evidence="13" id="KW-1185">Reference proteome</keyword>
<dbReference type="PROSITE" id="PS50114">
    <property type="entry name" value="GATA_ZN_FINGER_2"/>
    <property type="match status" value="1"/>
</dbReference>
<feature type="domain" description="NET" evidence="11">
    <location>
        <begin position="164"/>
        <end position="245"/>
    </location>
</feature>
<accession>A0AAD5XK26</accession>
<dbReference type="InterPro" id="IPR027353">
    <property type="entry name" value="NET_dom"/>
</dbReference>
<feature type="compositionally biased region" description="Basic and acidic residues" evidence="9">
    <location>
        <begin position="39"/>
        <end position="49"/>
    </location>
</feature>
<dbReference type="Pfam" id="PF00320">
    <property type="entry name" value="GATA"/>
    <property type="match status" value="1"/>
</dbReference>
<evidence type="ECO:0000256" key="5">
    <source>
        <dbReference type="ARBA" id="ARBA00023125"/>
    </source>
</evidence>
<evidence type="ECO:0000259" key="10">
    <source>
        <dbReference type="PROSITE" id="PS50114"/>
    </source>
</evidence>
<keyword evidence="1" id="KW-0479">Metal-binding</keyword>
<dbReference type="CDD" id="cd00202">
    <property type="entry name" value="ZnF_GATA"/>
    <property type="match status" value="1"/>
</dbReference>
<evidence type="ECO:0000313" key="13">
    <source>
        <dbReference type="Proteomes" id="UP001211907"/>
    </source>
</evidence>
<dbReference type="GO" id="GO:0043565">
    <property type="term" value="F:sequence-specific DNA binding"/>
    <property type="evidence" value="ECO:0007669"/>
    <property type="project" value="InterPro"/>
</dbReference>
<dbReference type="Proteomes" id="UP001211907">
    <property type="component" value="Unassembled WGS sequence"/>
</dbReference>
<evidence type="ECO:0000256" key="4">
    <source>
        <dbReference type="ARBA" id="ARBA00023015"/>
    </source>
</evidence>
<gene>
    <name evidence="12" type="ORF">HK100_007398</name>
</gene>
<keyword evidence="5" id="KW-0238">DNA-binding</keyword>
<feature type="compositionally biased region" description="Low complexity" evidence="9">
    <location>
        <begin position="148"/>
        <end position="164"/>
    </location>
</feature>
<dbReference type="EMBL" id="JADGJH010000349">
    <property type="protein sequence ID" value="KAJ3130826.1"/>
    <property type="molecule type" value="Genomic_DNA"/>
</dbReference>
<dbReference type="InterPro" id="IPR038336">
    <property type="entry name" value="NET_sf"/>
</dbReference>
<sequence length="265" mass="29120">SKRRKSDESILKTTQLLATAAAATIAGMVKTAKKRKRPTKEADSVRDSESDSSSSSSDSDSESDLTKMNNLLATFSNMQQATALKSSKKQKSSARSQATNNLNFTPTVKSCENCQKTETSMWRRGPSGLGTLCNGCGVKWSKNERQKQAAAQGQQTSSASTSAKNVPKASSSPITFEQKVELSDLIQHHLSAEHQSSVIEIIRSTSNVQSNEDEVELDMDALDSVSLRRLYDHVVSCVEQERKLALEKQKMTLKMAEQLQKNRND</sequence>
<dbReference type="SMART" id="SM00401">
    <property type="entry name" value="ZnF_GATA"/>
    <property type="match status" value="1"/>
</dbReference>
<evidence type="ECO:0000256" key="2">
    <source>
        <dbReference type="ARBA" id="ARBA00022771"/>
    </source>
</evidence>
<evidence type="ECO:0000313" key="12">
    <source>
        <dbReference type="EMBL" id="KAJ3130826.1"/>
    </source>
</evidence>
<evidence type="ECO:0000259" key="11">
    <source>
        <dbReference type="PROSITE" id="PS51525"/>
    </source>
</evidence>
<dbReference type="Pfam" id="PF17035">
    <property type="entry name" value="BET"/>
    <property type="match status" value="1"/>
</dbReference>
<evidence type="ECO:0008006" key="14">
    <source>
        <dbReference type="Google" id="ProtNLM"/>
    </source>
</evidence>
<feature type="non-terminal residue" evidence="12">
    <location>
        <position position="1"/>
    </location>
</feature>
<keyword evidence="2 8" id="KW-0863">Zinc-finger</keyword>
<dbReference type="PANTHER" id="PTHR46813">
    <property type="entry name" value="GATA TRANSCRIPTION FACTOR 18"/>
    <property type="match status" value="1"/>
</dbReference>
<dbReference type="PROSITE" id="PS51525">
    <property type="entry name" value="NET"/>
    <property type="match status" value="1"/>
</dbReference>
<evidence type="ECO:0000256" key="9">
    <source>
        <dbReference type="SAM" id="MobiDB-lite"/>
    </source>
</evidence>
<evidence type="ECO:0000256" key="8">
    <source>
        <dbReference type="PROSITE-ProRule" id="PRU00094"/>
    </source>
</evidence>
<dbReference type="Gene3D" id="3.30.50.10">
    <property type="entry name" value="Erythroid Transcription Factor GATA-1, subunit A"/>
    <property type="match status" value="1"/>
</dbReference>
<name>A0AAD5XK26_9FUNG</name>
<dbReference type="InterPro" id="IPR013088">
    <property type="entry name" value="Znf_NHR/GATA"/>
</dbReference>
<keyword evidence="4" id="KW-0805">Transcription regulation</keyword>
<dbReference type="InterPro" id="IPR000679">
    <property type="entry name" value="Znf_GATA"/>
</dbReference>
<protein>
    <recommendedName>
        <fullName evidence="14">GATA-type domain-containing protein</fullName>
    </recommendedName>
</protein>
<dbReference type="AlphaFoldDB" id="A0AAD5XK26"/>
<feature type="domain" description="GATA-type" evidence="10">
    <location>
        <begin position="109"/>
        <end position="138"/>
    </location>
</feature>
<feature type="region of interest" description="Disordered" evidence="9">
    <location>
        <begin position="29"/>
        <end position="65"/>
    </location>
</feature>
<dbReference type="GO" id="GO:0006355">
    <property type="term" value="P:regulation of DNA-templated transcription"/>
    <property type="evidence" value="ECO:0007669"/>
    <property type="project" value="InterPro"/>
</dbReference>
<dbReference type="GO" id="GO:0008270">
    <property type="term" value="F:zinc ion binding"/>
    <property type="evidence" value="ECO:0007669"/>
    <property type="project" value="UniProtKB-KW"/>
</dbReference>
<feature type="region of interest" description="Disordered" evidence="9">
    <location>
        <begin position="147"/>
        <end position="172"/>
    </location>
</feature>
<comment type="similarity">
    <text evidence="7">Belongs to the type IV zinc-finger family. Class B subfamily.</text>
</comment>
<comment type="caution">
    <text evidence="12">The sequence shown here is derived from an EMBL/GenBank/DDBJ whole genome shotgun (WGS) entry which is preliminary data.</text>
</comment>
<dbReference type="PANTHER" id="PTHR46813:SF16">
    <property type="entry name" value="GATA TRANSCRIPTION FACTOR 18"/>
    <property type="match status" value="1"/>
</dbReference>
<proteinExistence type="inferred from homology"/>
<feature type="region of interest" description="Disordered" evidence="9">
    <location>
        <begin position="80"/>
        <end position="107"/>
    </location>
</feature>
<keyword evidence="3" id="KW-0862">Zinc</keyword>
<reference evidence="12" key="1">
    <citation type="submission" date="2020-05" db="EMBL/GenBank/DDBJ databases">
        <title>Phylogenomic resolution of chytrid fungi.</title>
        <authorList>
            <person name="Stajich J.E."/>
            <person name="Amses K."/>
            <person name="Simmons R."/>
            <person name="Seto K."/>
            <person name="Myers J."/>
            <person name="Bonds A."/>
            <person name="Quandt C.A."/>
            <person name="Barry K."/>
            <person name="Liu P."/>
            <person name="Grigoriev I."/>
            <person name="Longcore J.E."/>
            <person name="James T.Y."/>
        </authorList>
    </citation>
    <scope>NUCLEOTIDE SEQUENCE</scope>
    <source>
        <strain evidence="12">JEL0513</strain>
    </source>
</reference>
<dbReference type="Gene3D" id="1.20.1270.220">
    <property type="match status" value="1"/>
</dbReference>
<evidence type="ECO:0000256" key="7">
    <source>
        <dbReference type="ARBA" id="ARBA00024019"/>
    </source>
</evidence>
<evidence type="ECO:0000256" key="6">
    <source>
        <dbReference type="ARBA" id="ARBA00023163"/>
    </source>
</evidence>
<keyword evidence="6" id="KW-0804">Transcription</keyword>